<dbReference type="EMBL" id="CAOQHR010000001">
    <property type="protein sequence ID" value="CAI6233601.1"/>
    <property type="molecule type" value="Genomic_DNA"/>
</dbReference>
<evidence type="ECO:0000313" key="1">
    <source>
        <dbReference type="EMBL" id="CAI6233601.1"/>
    </source>
</evidence>
<dbReference type="Proteomes" id="UP001152607">
    <property type="component" value="Unassembled WGS sequence"/>
</dbReference>
<reference evidence="1" key="1">
    <citation type="submission" date="2023-01" db="EMBL/GenBank/DDBJ databases">
        <authorList>
            <person name="Van Ghelder C."/>
            <person name="Rancurel C."/>
        </authorList>
    </citation>
    <scope>NUCLEOTIDE SEQUENCE</scope>
    <source>
        <strain evidence="1">CNCM I-4278</strain>
    </source>
</reference>
<dbReference type="AlphaFoldDB" id="A0A9W4U1H8"/>
<organism evidence="1 2">
    <name type="scientific">Periconia digitata</name>
    <dbReference type="NCBI Taxonomy" id="1303443"/>
    <lineage>
        <taxon>Eukaryota</taxon>
        <taxon>Fungi</taxon>
        <taxon>Dikarya</taxon>
        <taxon>Ascomycota</taxon>
        <taxon>Pezizomycotina</taxon>
        <taxon>Dothideomycetes</taxon>
        <taxon>Pleosporomycetidae</taxon>
        <taxon>Pleosporales</taxon>
        <taxon>Massarineae</taxon>
        <taxon>Periconiaceae</taxon>
        <taxon>Periconia</taxon>
    </lineage>
</organism>
<proteinExistence type="predicted"/>
<evidence type="ECO:0000313" key="2">
    <source>
        <dbReference type="Proteomes" id="UP001152607"/>
    </source>
</evidence>
<keyword evidence="2" id="KW-1185">Reference proteome</keyword>
<name>A0A9W4U1H8_9PLEO</name>
<accession>A0A9W4U1H8</accession>
<protein>
    <submittedName>
        <fullName evidence="1">Uncharacterized protein</fullName>
    </submittedName>
</protein>
<gene>
    <name evidence="1" type="ORF">PDIGIT_LOCUS311</name>
</gene>
<sequence>MFCFPHLLSVSFRRLHRCGLYGYTNQLRILTNLLSHHHQPPQTRHLCAR</sequence>
<comment type="caution">
    <text evidence="1">The sequence shown here is derived from an EMBL/GenBank/DDBJ whole genome shotgun (WGS) entry which is preliminary data.</text>
</comment>